<feature type="transmembrane region" description="Helical" evidence="1">
    <location>
        <begin position="130"/>
        <end position="152"/>
    </location>
</feature>
<keyword evidence="4" id="KW-1185">Reference proteome</keyword>
<dbReference type="Proteomes" id="UP001477870">
    <property type="component" value="Unassembled WGS sequence"/>
</dbReference>
<name>A0ABU9T5S7_9HYPH</name>
<comment type="caution">
    <text evidence="3">The sequence shown here is derived from an EMBL/GenBank/DDBJ whole genome shotgun (WGS) entry which is preliminary data.</text>
</comment>
<dbReference type="RefSeq" id="WP_342847972.1">
    <property type="nucleotide sequence ID" value="NZ_JBBMQO010000003.1"/>
</dbReference>
<accession>A0ABU9T5S7</accession>
<gene>
    <name evidence="3" type="ORF">WNY59_07760</name>
</gene>
<dbReference type="GO" id="GO:0016746">
    <property type="term" value="F:acyltransferase activity"/>
    <property type="evidence" value="ECO:0007669"/>
    <property type="project" value="UniProtKB-KW"/>
</dbReference>
<dbReference type="EC" id="2.3.-.-" evidence="3"/>
<protein>
    <submittedName>
        <fullName evidence="3">Acyltransferase</fullName>
        <ecNumber evidence="3">2.3.-.-</ecNumber>
    </submittedName>
</protein>
<keyword evidence="1" id="KW-1133">Transmembrane helix</keyword>
<keyword evidence="1" id="KW-0812">Transmembrane</keyword>
<keyword evidence="3" id="KW-0808">Transferase</keyword>
<dbReference type="PANTHER" id="PTHR23028:SF131">
    <property type="entry name" value="BLR2367 PROTEIN"/>
    <property type="match status" value="1"/>
</dbReference>
<sequence length="338" mass="37724">MQLQVQYLRALAAFAVFYYHIAANLKNSGNDYVPAIYEVGSAGVDLFFVISGYIMAKIIWEKPFNAKNFVNSRIWRIVPLYWSATLFVFLIAAVAPDLLSSTTADIGQLIHSLFFIPNGANPLSNTPTLVIGWTLNYEMFFYALIVICVGLFRDKSLALTATLLCLIALIGQLIHFKNGYMQFYTDLIILEFAFGIAVFHIVRVQGKSLPSYLAYTVLITSLAIMQLTTMAEINNHRVLTWGLPAAFALYAGLSAMNFNSRLFKKLGDWSYEIYLLHVFIIAGGMKLILPYLNGLNIANPIKIAIFTTILAVILIIASAITNSIFAYLVPRLRNISSK</sequence>
<feature type="transmembrane region" description="Helical" evidence="1">
    <location>
        <begin position="181"/>
        <end position="202"/>
    </location>
</feature>
<dbReference type="Pfam" id="PF01757">
    <property type="entry name" value="Acyl_transf_3"/>
    <property type="match status" value="1"/>
</dbReference>
<feature type="transmembrane region" description="Helical" evidence="1">
    <location>
        <begin position="35"/>
        <end position="56"/>
    </location>
</feature>
<feature type="transmembrane region" description="Helical" evidence="1">
    <location>
        <begin position="271"/>
        <end position="291"/>
    </location>
</feature>
<proteinExistence type="predicted"/>
<evidence type="ECO:0000256" key="1">
    <source>
        <dbReference type="SAM" id="Phobius"/>
    </source>
</evidence>
<organism evidence="3 4">
    <name type="scientific">Ahrensia kielensis</name>
    <dbReference type="NCBI Taxonomy" id="76980"/>
    <lineage>
        <taxon>Bacteria</taxon>
        <taxon>Pseudomonadati</taxon>
        <taxon>Pseudomonadota</taxon>
        <taxon>Alphaproteobacteria</taxon>
        <taxon>Hyphomicrobiales</taxon>
        <taxon>Ahrensiaceae</taxon>
        <taxon>Ahrensia</taxon>
    </lineage>
</organism>
<dbReference type="PANTHER" id="PTHR23028">
    <property type="entry name" value="ACETYLTRANSFERASE"/>
    <property type="match status" value="1"/>
</dbReference>
<feature type="transmembrane region" description="Helical" evidence="1">
    <location>
        <begin position="7"/>
        <end position="23"/>
    </location>
</feature>
<reference evidence="3 4" key="1">
    <citation type="submission" date="2024-03" db="EMBL/GenBank/DDBJ databases">
        <title>Community enrichment and isolation of bacterial strains for fucoidan degradation.</title>
        <authorList>
            <person name="Sichert A."/>
        </authorList>
    </citation>
    <scope>NUCLEOTIDE SEQUENCE [LARGE SCALE GENOMIC DNA]</scope>
    <source>
        <strain evidence="3 4">AS62</strain>
    </source>
</reference>
<feature type="transmembrane region" description="Helical" evidence="1">
    <location>
        <begin position="239"/>
        <end position="259"/>
    </location>
</feature>
<feature type="transmembrane region" description="Helical" evidence="1">
    <location>
        <begin position="157"/>
        <end position="175"/>
    </location>
</feature>
<keyword evidence="1" id="KW-0472">Membrane</keyword>
<feature type="transmembrane region" description="Helical" evidence="1">
    <location>
        <begin position="303"/>
        <end position="329"/>
    </location>
</feature>
<feature type="transmembrane region" description="Helical" evidence="1">
    <location>
        <begin position="209"/>
        <end position="227"/>
    </location>
</feature>
<feature type="transmembrane region" description="Helical" evidence="1">
    <location>
        <begin position="77"/>
        <end position="95"/>
    </location>
</feature>
<evidence type="ECO:0000313" key="4">
    <source>
        <dbReference type="Proteomes" id="UP001477870"/>
    </source>
</evidence>
<evidence type="ECO:0000259" key="2">
    <source>
        <dbReference type="Pfam" id="PF01757"/>
    </source>
</evidence>
<keyword evidence="3" id="KW-0012">Acyltransferase</keyword>
<dbReference type="InterPro" id="IPR050879">
    <property type="entry name" value="Acyltransferase_3"/>
</dbReference>
<feature type="domain" description="Acyltransferase 3" evidence="2">
    <location>
        <begin position="5"/>
        <end position="316"/>
    </location>
</feature>
<evidence type="ECO:0000313" key="3">
    <source>
        <dbReference type="EMBL" id="MEM5501482.1"/>
    </source>
</evidence>
<dbReference type="InterPro" id="IPR002656">
    <property type="entry name" value="Acyl_transf_3_dom"/>
</dbReference>
<dbReference type="EMBL" id="JBBMQO010000003">
    <property type="protein sequence ID" value="MEM5501482.1"/>
    <property type="molecule type" value="Genomic_DNA"/>
</dbReference>